<evidence type="ECO:0000313" key="3">
    <source>
        <dbReference type="Proteomes" id="UP000245523"/>
    </source>
</evidence>
<gene>
    <name evidence="2" type="ORF">B0H50_10654</name>
</gene>
<protein>
    <submittedName>
        <fullName evidence="2">Type I restriction and modification enzyme subunit R-like protein</fullName>
    </submittedName>
</protein>
<dbReference type="InterPro" id="IPR029464">
    <property type="entry name" value="HSDR_N"/>
</dbReference>
<evidence type="ECO:0000259" key="1">
    <source>
        <dbReference type="Pfam" id="PF13588"/>
    </source>
</evidence>
<comment type="caution">
    <text evidence="2">The sequence shown here is derived from an EMBL/GenBank/DDBJ whole genome shotgun (WGS) entry which is preliminary data.</text>
</comment>
<feature type="domain" description="Type I restriction enzyme R protein N-terminal" evidence="1">
    <location>
        <begin position="18"/>
        <end position="134"/>
    </location>
</feature>
<organism evidence="2 3">
    <name type="scientific">Hallerella porci</name>
    <dbReference type="NCBI Taxonomy" id="1945871"/>
    <lineage>
        <taxon>Bacteria</taxon>
        <taxon>Pseudomonadati</taxon>
        <taxon>Fibrobacterota</taxon>
        <taxon>Fibrobacteria</taxon>
        <taxon>Fibrobacterales</taxon>
        <taxon>Fibrobacteraceae</taxon>
        <taxon>Hallerella</taxon>
    </lineage>
</organism>
<dbReference type="Proteomes" id="UP000245523">
    <property type="component" value="Unassembled WGS sequence"/>
</dbReference>
<dbReference type="RefSeq" id="WP_106197285.1">
    <property type="nucleotide sequence ID" value="NZ_JAXEIU010000029.1"/>
</dbReference>
<keyword evidence="3" id="KW-1185">Reference proteome</keyword>
<reference evidence="2 3" key="1">
    <citation type="submission" date="2018-05" db="EMBL/GenBank/DDBJ databases">
        <title>Animal gut microbial communities from fecal samples from Wisconsin, USA.</title>
        <authorList>
            <person name="Neumann A."/>
        </authorList>
    </citation>
    <scope>NUCLEOTIDE SEQUENCE [LARGE SCALE GENOMIC DNA]</scope>
    <source>
        <strain evidence="2 3">UWS4</strain>
    </source>
</reference>
<evidence type="ECO:0000313" key="2">
    <source>
        <dbReference type="EMBL" id="PWL03396.1"/>
    </source>
</evidence>
<name>A0ABX5LQT7_9BACT</name>
<sequence length="136" mass="15623">MSDSFFDISRKKEIKATPEEAIRQKVVDWLLREKKVPAHLLETEFALRNIVPNNADRVDILVHNFRAGASVQEPWLLVECKRPGVDSPALLQVQINKYLRILTPKFIMLALGESAIFLALNADKKSYHRIENLPDF</sequence>
<accession>A0ABX5LQT7</accession>
<proteinExistence type="predicted"/>
<dbReference type="EMBL" id="QGHD01000006">
    <property type="protein sequence ID" value="PWL03396.1"/>
    <property type="molecule type" value="Genomic_DNA"/>
</dbReference>
<dbReference type="Pfam" id="PF13588">
    <property type="entry name" value="HSDR_N_2"/>
    <property type="match status" value="1"/>
</dbReference>